<gene>
    <name evidence="1" type="ORF">QO014_004471</name>
</gene>
<accession>A0ABU0HCL3</accession>
<dbReference type="Gene3D" id="1.10.3210.10">
    <property type="entry name" value="Hypothetical protein af1432"/>
    <property type="match status" value="1"/>
</dbReference>
<evidence type="ECO:0000313" key="2">
    <source>
        <dbReference type="Proteomes" id="UP001241603"/>
    </source>
</evidence>
<evidence type="ECO:0000313" key="1">
    <source>
        <dbReference type="EMBL" id="MDQ0440058.1"/>
    </source>
</evidence>
<name>A0ABU0HCL3_9HYPH</name>
<dbReference type="Proteomes" id="UP001241603">
    <property type="component" value="Unassembled WGS sequence"/>
</dbReference>
<comment type="caution">
    <text evidence="1">The sequence shown here is derived from an EMBL/GenBank/DDBJ whole genome shotgun (WGS) entry which is preliminary data.</text>
</comment>
<sequence>MLTGVALLDELLGGYSEALAGDFVAYRNHAYRVLNLCVAAAGADDDAEAIEKIAIAAALHDMGIWTAHTFDYLAPSVTLATTFLETTGRSAWVPEISAMILEHHKITPYRRRPDWLVEPFRRADWADVTWGVTATGDRRRFIREFYALWPDAGFHALLVRLEIRHLARYPLNPLPVIRL</sequence>
<dbReference type="SUPFAM" id="SSF109604">
    <property type="entry name" value="HD-domain/PDEase-like"/>
    <property type="match status" value="1"/>
</dbReference>
<dbReference type="EMBL" id="JAUSVO010000007">
    <property type="protein sequence ID" value="MDQ0440058.1"/>
    <property type="molecule type" value="Genomic_DNA"/>
</dbReference>
<dbReference type="RefSeq" id="WP_266350942.1">
    <property type="nucleotide sequence ID" value="NZ_JAPKNG010000007.1"/>
</dbReference>
<keyword evidence="2" id="KW-1185">Reference proteome</keyword>
<organism evidence="1 2">
    <name type="scientific">Kaistia dalseonensis</name>
    <dbReference type="NCBI Taxonomy" id="410840"/>
    <lineage>
        <taxon>Bacteria</taxon>
        <taxon>Pseudomonadati</taxon>
        <taxon>Pseudomonadota</taxon>
        <taxon>Alphaproteobacteria</taxon>
        <taxon>Hyphomicrobiales</taxon>
        <taxon>Kaistiaceae</taxon>
        <taxon>Kaistia</taxon>
    </lineage>
</organism>
<evidence type="ECO:0008006" key="3">
    <source>
        <dbReference type="Google" id="ProtNLM"/>
    </source>
</evidence>
<reference evidence="1 2" key="1">
    <citation type="submission" date="2023-07" db="EMBL/GenBank/DDBJ databases">
        <title>Genomic Encyclopedia of Type Strains, Phase IV (KMG-IV): sequencing the most valuable type-strain genomes for metagenomic binning, comparative biology and taxonomic classification.</title>
        <authorList>
            <person name="Goeker M."/>
        </authorList>
    </citation>
    <scope>NUCLEOTIDE SEQUENCE [LARGE SCALE GENOMIC DNA]</scope>
    <source>
        <strain evidence="1 2">B6-8</strain>
    </source>
</reference>
<proteinExistence type="predicted"/>
<protein>
    <recommendedName>
        <fullName evidence="3">HD domain-containing protein</fullName>
    </recommendedName>
</protein>